<dbReference type="KEGG" id="psua:FLK61_34630"/>
<feature type="transmembrane region" description="Helical" evidence="1">
    <location>
        <begin position="50"/>
        <end position="69"/>
    </location>
</feature>
<organism evidence="2 3">
    <name type="scientific">Paenalkalicoccus suaedae</name>
    <dbReference type="NCBI Taxonomy" id="2592382"/>
    <lineage>
        <taxon>Bacteria</taxon>
        <taxon>Bacillati</taxon>
        <taxon>Bacillota</taxon>
        <taxon>Bacilli</taxon>
        <taxon>Bacillales</taxon>
        <taxon>Bacillaceae</taxon>
        <taxon>Paenalkalicoccus</taxon>
    </lineage>
</organism>
<evidence type="ECO:0008006" key="4">
    <source>
        <dbReference type="Google" id="ProtNLM"/>
    </source>
</evidence>
<evidence type="ECO:0000313" key="3">
    <source>
        <dbReference type="Proteomes" id="UP000318138"/>
    </source>
</evidence>
<keyword evidence="1" id="KW-0812">Transmembrane</keyword>
<accession>A0A859FF60</accession>
<gene>
    <name evidence="2" type="ORF">FLK61_34630</name>
</gene>
<name>A0A859FF60_9BACI</name>
<dbReference type="EMBL" id="CP041372">
    <property type="protein sequence ID" value="QKS71809.1"/>
    <property type="molecule type" value="Genomic_DNA"/>
</dbReference>
<keyword evidence="1" id="KW-0472">Membrane</keyword>
<keyword evidence="1" id="KW-1133">Transmembrane helix</keyword>
<evidence type="ECO:0000256" key="1">
    <source>
        <dbReference type="SAM" id="Phobius"/>
    </source>
</evidence>
<sequence>MEWLYLFTAAVMGAISLYHLFTHRHRKNQNDMIIYTPQDKKKLSTTSSTYKASVIAAWAVIILSFVLVIEVFISFTIASALFFTVLALGAFVLMTLDRIFQVQGDALIFAGYYAKWGRIQFLEWGKKRGNRRQLIMTLAKGQRIKTTVDEKHKAEIEDLLKDYVSFQATKHT</sequence>
<dbReference type="AlphaFoldDB" id="A0A859FF60"/>
<protein>
    <recommendedName>
        <fullName evidence="4">DUF5673 domain-containing protein</fullName>
    </recommendedName>
</protein>
<dbReference type="Proteomes" id="UP000318138">
    <property type="component" value="Chromosome"/>
</dbReference>
<proteinExistence type="predicted"/>
<evidence type="ECO:0000313" key="2">
    <source>
        <dbReference type="EMBL" id="QKS71809.1"/>
    </source>
</evidence>
<dbReference type="RefSeq" id="WP_176009795.1">
    <property type="nucleotide sequence ID" value="NZ_CP041372.2"/>
</dbReference>
<feature type="transmembrane region" description="Helical" evidence="1">
    <location>
        <begin position="6"/>
        <end position="22"/>
    </location>
</feature>
<reference evidence="3" key="1">
    <citation type="submission" date="2019-07" db="EMBL/GenBank/DDBJ databases">
        <title>Bacillus alkalisoli sp. nov. isolated from saline soil.</title>
        <authorList>
            <person name="Sun J.-Q."/>
            <person name="Xu L."/>
        </authorList>
    </citation>
    <scope>NUCLEOTIDE SEQUENCE [LARGE SCALE GENOMIC DNA]</scope>
    <source>
        <strain evidence="3">M4U3P1</strain>
    </source>
</reference>
<feature type="transmembrane region" description="Helical" evidence="1">
    <location>
        <begin position="75"/>
        <end position="96"/>
    </location>
</feature>
<keyword evidence="3" id="KW-1185">Reference proteome</keyword>